<organism evidence="1 2">
    <name type="scientific">Candidatus Dechloromonas phosphorivorans</name>
    <dbReference type="NCBI Taxonomy" id="2899244"/>
    <lineage>
        <taxon>Bacteria</taxon>
        <taxon>Pseudomonadati</taxon>
        <taxon>Pseudomonadota</taxon>
        <taxon>Betaproteobacteria</taxon>
        <taxon>Rhodocyclales</taxon>
        <taxon>Azonexaceae</taxon>
        <taxon>Dechloromonas</taxon>
    </lineage>
</organism>
<dbReference type="Proteomes" id="UP000808146">
    <property type="component" value="Unassembled WGS sequence"/>
</dbReference>
<dbReference type="AlphaFoldDB" id="A0A9D7LPP4"/>
<accession>A0A9D7LPP4</accession>
<name>A0A9D7LPP4_9RHOO</name>
<evidence type="ECO:0000313" key="1">
    <source>
        <dbReference type="EMBL" id="MBK8890889.1"/>
    </source>
</evidence>
<sequence>MAGFENYSQEIREIEQEIERKGIALGINWDDDAQVRSLAREALDHATGDVKISATGPIDPRLMAKLDLFGLAGIMLRTMEESATVGIESHGGPAWKAFARALWAEAKSINTP</sequence>
<evidence type="ECO:0000313" key="2">
    <source>
        <dbReference type="Proteomes" id="UP000808146"/>
    </source>
</evidence>
<reference evidence="1" key="1">
    <citation type="submission" date="2020-10" db="EMBL/GenBank/DDBJ databases">
        <title>Connecting structure to function with the recovery of over 1000 high-quality activated sludge metagenome-assembled genomes encoding full-length rRNA genes using long-read sequencing.</title>
        <authorList>
            <person name="Singleton C.M."/>
            <person name="Petriglieri F."/>
            <person name="Kristensen J.M."/>
            <person name="Kirkegaard R.H."/>
            <person name="Michaelsen T.Y."/>
            <person name="Andersen M.H."/>
            <person name="Karst S.M."/>
            <person name="Dueholm M.S."/>
            <person name="Nielsen P.H."/>
            <person name="Albertsen M."/>
        </authorList>
    </citation>
    <scope>NUCLEOTIDE SEQUENCE</scope>
    <source>
        <strain evidence="1">OdNE_18-Q3-R46-58_BAT3C.305</strain>
    </source>
</reference>
<protein>
    <submittedName>
        <fullName evidence="1">Uncharacterized protein</fullName>
    </submittedName>
</protein>
<dbReference type="EMBL" id="JADKBR010000015">
    <property type="protein sequence ID" value="MBK8890889.1"/>
    <property type="molecule type" value="Genomic_DNA"/>
</dbReference>
<proteinExistence type="predicted"/>
<comment type="caution">
    <text evidence="1">The sequence shown here is derived from an EMBL/GenBank/DDBJ whole genome shotgun (WGS) entry which is preliminary data.</text>
</comment>
<gene>
    <name evidence="1" type="ORF">IPN75_11150</name>
</gene>